<name>Q485U4_COLP3</name>
<accession>Q485U4</accession>
<gene>
    <name evidence="1" type="ordered locus">CPS_1428</name>
</gene>
<dbReference type="AlphaFoldDB" id="Q485U4"/>
<reference evidence="1" key="1">
    <citation type="journal article" date="2005" name="Proc. Natl. Acad. Sci. U.S.A.">
        <title>The psychrophilic lifestyle as revealed by the genome sequence of Colwellia psychrerythraea 34H through genomic and proteomic analyses.</title>
        <authorList>
            <person name="Methe B.A."/>
            <person name="Nelson K.E."/>
            <person name="Deming J.W."/>
            <person name="Momen B."/>
            <person name="Melamud E."/>
            <person name="Zhang X."/>
            <person name="Moult J."/>
            <person name="Madupu R."/>
            <person name="Nelson W.C."/>
            <person name="Dodson R.J."/>
            <person name="Brinkac L.M."/>
            <person name="Daugherty S.C."/>
            <person name="Durkin A.S."/>
            <person name="DeBoy R.T."/>
            <person name="Kolonay J.F."/>
            <person name="Sullivan S.A."/>
            <person name="Zhou L."/>
            <person name="Davidsen T.M."/>
            <person name="Wu M."/>
            <person name="Huston A.L."/>
            <person name="Lewis M."/>
            <person name="Weaver B."/>
            <person name="Weidman J.F."/>
            <person name="Khouri H."/>
            <person name="Utterback T.R."/>
            <person name="Feldblyum T.V."/>
            <person name="Fraser C.M."/>
        </authorList>
    </citation>
    <scope>NUCLEOTIDE SEQUENCE [LARGE SCALE GENOMIC DNA]</scope>
    <source>
        <strain evidence="1">34H</strain>
    </source>
</reference>
<dbReference type="KEGG" id="cps:CPS_1428"/>
<dbReference type="HOGENOM" id="CLU_3078737_0_0_6"/>
<organism evidence="1 2">
    <name type="scientific">Colwellia psychrerythraea (strain 34H / ATCC BAA-681)</name>
    <name type="common">Vibrio psychroerythus</name>
    <dbReference type="NCBI Taxonomy" id="167879"/>
    <lineage>
        <taxon>Bacteria</taxon>
        <taxon>Pseudomonadati</taxon>
        <taxon>Pseudomonadota</taxon>
        <taxon>Gammaproteobacteria</taxon>
        <taxon>Alteromonadales</taxon>
        <taxon>Colwelliaceae</taxon>
        <taxon>Colwellia</taxon>
    </lineage>
</organism>
<proteinExistence type="predicted"/>
<evidence type="ECO:0000313" key="2">
    <source>
        <dbReference type="Proteomes" id="UP000000547"/>
    </source>
</evidence>
<sequence length="52" mass="6038">MTKDRPIRRKNGSLTYLAMNIVRDSINSLLIISKVNIFIDNLSKLMNIRISF</sequence>
<protein>
    <submittedName>
        <fullName evidence="1">Uncharacterized protein</fullName>
    </submittedName>
</protein>
<dbReference type="Proteomes" id="UP000000547">
    <property type="component" value="Chromosome"/>
</dbReference>
<evidence type="ECO:0000313" key="1">
    <source>
        <dbReference type="EMBL" id="AAZ24107.1"/>
    </source>
</evidence>
<dbReference type="EMBL" id="CP000083">
    <property type="protein sequence ID" value="AAZ24107.1"/>
    <property type="molecule type" value="Genomic_DNA"/>
</dbReference>